<evidence type="ECO:0000259" key="2">
    <source>
        <dbReference type="Pfam" id="PF03807"/>
    </source>
</evidence>
<protein>
    <recommendedName>
        <fullName evidence="2">Pyrroline-5-carboxylate reductase catalytic N-terminal domain-containing protein</fullName>
    </recommendedName>
</protein>
<gene>
    <name evidence="3" type="ORF">SAMN02927921_04060</name>
</gene>
<dbReference type="InterPro" id="IPR051267">
    <property type="entry name" value="STEAP_metalloreductase"/>
</dbReference>
<dbReference type="PANTHER" id="PTHR14239">
    <property type="entry name" value="DUDULIN-RELATED"/>
    <property type="match status" value="1"/>
</dbReference>
<dbReference type="Proteomes" id="UP000182248">
    <property type="component" value="Unassembled WGS sequence"/>
</dbReference>
<name>A0A1K1RW09_9FLAO</name>
<evidence type="ECO:0000256" key="1">
    <source>
        <dbReference type="ARBA" id="ARBA00023002"/>
    </source>
</evidence>
<accession>A0A1K1RW09</accession>
<reference evidence="3 4" key="1">
    <citation type="submission" date="2016-11" db="EMBL/GenBank/DDBJ databases">
        <authorList>
            <person name="Jaros S."/>
            <person name="Januszkiewicz K."/>
            <person name="Wedrychowicz H."/>
        </authorList>
    </citation>
    <scope>NUCLEOTIDE SEQUENCE [LARGE SCALE GENOMIC DNA]</scope>
    <source>
        <strain evidence="3 4">CGMCC 1.12145</strain>
    </source>
</reference>
<feature type="domain" description="Pyrroline-5-carboxylate reductase catalytic N-terminal" evidence="2">
    <location>
        <begin position="7"/>
        <end position="104"/>
    </location>
</feature>
<dbReference type="GO" id="GO:0016491">
    <property type="term" value="F:oxidoreductase activity"/>
    <property type="evidence" value="ECO:0007669"/>
    <property type="project" value="UniProtKB-KW"/>
</dbReference>
<evidence type="ECO:0000313" key="3">
    <source>
        <dbReference type="EMBL" id="SFW76021.1"/>
    </source>
</evidence>
<dbReference type="RefSeq" id="WP_217652450.1">
    <property type="nucleotide sequence ID" value="NZ_FPJE01000036.1"/>
</dbReference>
<proteinExistence type="predicted"/>
<dbReference type="EMBL" id="FPJE01000036">
    <property type="protein sequence ID" value="SFW76021.1"/>
    <property type="molecule type" value="Genomic_DNA"/>
</dbReference>
<dbReference type="AlphaFoldDB" id="A0A1K1RW09"/>
<dbReference type="Gene3D" id="3.40.50.720">
    <property type="entry name" value="NAD(P)-binding Rossmann-like Domain"/>
    <property type="match status" value="1"/>
</dbReference>
<organism evidence="3 4">
    <name type="scientific">Sinomicrobium oceani</name>
    <dbReference type="NCBI Taxonomy" id="1150368"/>
    <lineage>
        <taxon>Bacteria</taxon>
        <taxon>Pseudomonadati</taxon>
        <taxon>Bacteroidota</taxon>
        <taxon>Flavobacteriia</taxon>
        <taxon>Flavobacteriales</taxon>
        <taxon>Flavobacteriaceae</taxon>
        <taxon>Sinomicrobium</taxon>
    </lineage>
</organism>
<dbReference type="Pfam" id="PF03807">
    <property type="entry name" value="F420_oxidored"/>
    <property type="match status" value="1"/>
</dbReference>
<dbReference type="InterPro" id="IPR036291">
    <property type="entry name" value="NAD(P)-bd_dom_sf"/>
</dbReference>
<dbReference type="STRING" id="1150368.SAMN02927921_04060"/>
<keyword evidence="1" id="KW-0560">Oxidoreductase</keyword>
<evidence type="ECO:0000313" key="4">
    <source>
        <dbReference type="Proteomes" id="UP000182248"/>
    </source>
</evidence>
<dbReference type="InterPro" id="IPR028939">
    <property type="entry name" value="P5C_Rdtase_cat_N"/>
</dbReference>
<sequence>MRTKQHIAIIGATGSMGSAISKSLCRGNYRLLLCGQDTKKTEKLLAEIRRDYHNADVTIAPCIKEASWEAEIIILAVPCCTEKEIAERIRKVVNQKIIISLTNPVHKDLKSMVTDVNSSATEALQQLLPYAKVIKAFCTTFAADFETPVIDGNRFDAFIAGNDTEALENVSELISCSGFNPVIVGDLSASQTLERMQFLLIQLDLKMIMAEKQAGKSYIINS</sequence>
<dbReference type="SUPFAM" id="SSF51735">
    <property type="entry name" value="NAD(P)-binding Rossmann-fold domains"/>
    <property type="match status" value="1"/>
</dbReference>
<keyword evidence="4" id="KW-1185">Reference proteome</keyword>